<evidence type="ECO:0000259" key="6">
    <source>
        <dbReference type="Pfam" id="PF00288"/>
    </source>
</evidence>
<accession>A0A0U0W4Z1</accession>
<dbReference type="GO" id="GO:0005524">
    <property type="term" value="F:ATP binding"/>
    <property type="evidence" value="ECO:0007669"/>
    <property type="project" value="UniProtKB-KW"/>
</dbReference>
<feature type="domain" description="GHMP kinase C-terminal" evidence="7">
    <location>
        <begin position="261"/>
        <end position="342"/>
    </location>
</feature>
<dbReference type="InterPro" id="IPR014606">
    <property type="entry name" value="Heptose_7-P_kinase"/>
</dbReference>
<dbReference type="Proteomes" id="UP000198875">
    <property type="component" value="Unassembled WGS sequence"/>
</dbReference>
<evidence type="ECO:0000259" key="7">
    <source>
        <dbReference type="Pfam" id="PF08544"/>
    </source>
</evidence>
<dbReference type="Pfam" id="PF08544">
    <property type="entry name" value="GHMP_kinases_C"/>
    <property type="match status" value="1"/>
</dbReference>
<evidence type="ECO:0000256" key="3">
    <source>
        <dbReference type="ARBA" id="ARBA00022777"/>
    </source>
</evidence>
<dbReference type="EMBL" id="CSTD01000001">
    <property type="protein sequence ID" value="CPR08885.1"/>
    <property type="molecule type" value="Genomic_DNA"/>
</dbReference>
<evidence type="ECO:0000256" key="5">
    <source>
        <dbReference type="ARBA" id="ARBA00038121"/>
    </source>
</evidence>
<evidence type="ECO:0000313" key="8">
    <source>
        <dbReference type="EMBL" id="CPR08885.1"/>
    </source>
</evidence>
<dbReference type="SUPFAM" id="SSF54211">
    <property type="entry name" value="Ribosomal protein S5 domain 2-like"/>
    <property type="match status" value="1"/>
</dbReference>
<dbReference type="GO" id="GO:0042352">
    <property type="term" value="P:GDP-L-fucose salvage"/>
    <property type="evidence" value="ECO:0007669"/>
    <property type="project" value="TreeGrafter"/>
</dbReference>
<dbReference type="AlphaFoldDB" id="A0A0U0W4Z1"/>
<dbReference type="InterPro" id="IPR020568">
    <property type="entry name" value="Ribosomal_Su5_D2-typ_SF"/>
</dbReference>
<dbReference type="PANTHER" id="PTHR32463">
    <property type="entry name" value="L-FUCOSE KINASE"/>
    <property type="match status" value="1"/>
</dbReference>
<dbReference type="Gene3D" id="3.30.230.120">
    <property type="match status" value="1"/>
</dbReference>
<dbReference type="InterPro" id="IPR036554">
    <property type="entry name" value="GHMP_kinase_C_sf"/>
</dbReference>
<reference evidence="8 9" key="1">
    <citation type="submission" date="2015-03" db="EMBL/GenBank/DDBJ databases">
        <authorList>
            <person name="Murphy D."/>
        </authorList>
    </citation>
    <scope>NUCLEOTIDE SEQUENCE [LARGE SCALE GENOMIC DNA]</scope>
    <source>
        <strain evidence="8 9">DSM 44277</strain>
    </source>
</reference>
<dbReference type="InterPro" id="IPR013750">
    <property type="entry name" value="GHMP_kinase_C_dom"/>
</dbReference>
<keyword evidence="1" id="KW-0808">Transferase</keyword>
<dbReference type="GO" id="GO:0050201">
    <property type="term" value="F:fucokinase activity"/>
    <property type="evidence" value="ECO:0007669"/>
    <property type="project" value="TreeGrafter"/>
</dbReference>
<dbReference type="InterPro" id="IPR052203">
    <property type="entry name" value="GHMP_Kinase-Related"/>
</dbReference>
<evidence type="ECO:0000256" key="4">
    <source>
        <dbReference type="ARBA" id="ARBA00022840"/>
    </source>
</evidence>
<keyword evidence="4" id="KW-0067">ATP-binding</keyword>
<dbReference type="InterPro" id="IPR001174">
    <property type="entry name" value="HddA/FKP"/>
</dbReference>
<name>A0A0U0W4Z1_MYCBE</name>
<comment type="similarity">
    <text evidence="5">Belongs to the GHMP kinase family.</text>
</comment>
<organism evidence="8 9">
    <name type="scientific">Mycobacterium bohemicum DSM 44277</name>
    <dbReference type="NCBI Taxonomy" id="1236609"/>
    <lineage>
        <taxon>Bacteria</taxon>
        <taxon>Bacillati</taxon>
        <taxon>Actinomycetota</taxon>
        <taxon>Actinomycetes</taxon>
        <taxon>Mycobacteriales</taxon>
        <taxon>Mycobacteriaceae</taxon>
        <taxon>Mycobacterium</taxon>
    </lineage>
</organism>
<evidence type="ECO:0000256" key="1">
    <source>
        <dbReference type="ARBA" id="ARBA00022679"/>
    </source>
</evidence>
<keyword evidence="2" id="KW-0547">Nucleotide-binding</keyword>
<proteinExistence type="inferred from homology"/>
<dbReference type="PANTHER" id="PTHR32463:SF0">
    <property type="entry name" value="L-FUCOSE KINASE"/>
    <property type="match status" value="1"/>
</dbReference>
<protein>
    <submittedName>
        <fullName evidence="8">D-glycero-D-manno-heptose 7-phosphate kinase</fullName>
    </submittedName>
</protein>
<evidence type="ECO:0000313" key="9">
    <source>
        <dbReference type="Proteomes" id="UP000198875"/>
    </source>
</evidence>
<feature type="domain" description="GHMP kinase N-terminal" evidence="6">
    <location>
        <begin position="104"/>
        <end position="189"/>
    </location>
</feature>
<dbReference type="SUPFAM" id="SSF55060">
    <property type="entry name" value="GHMP Kinase, C-terminal domain"/>
    <property type="match status" value="1"/>
</dbReference>
<dbReference type="PIRSF" id="PIRSF036406">
    <property type="entry name" value="Hept_kin"/>
    <property type="match status" value="1"/>
</dbReference>
<dbReference type="InterPro" id="IPR006204">
    <property type="entry name" value="GHMP_kinase_N_dom"/>
</dbReference>
<evidence type="ECO:0000256" key="2">
    <source>
        <dbReference type="ARBA" id="ARBA00022741"/>
    </source>
</evidence>
<sequence>MTVAVTPGEGALSGAAVQRRPALTRPRIRARAPLRISFAGGGTDVPPFPSTEGGCVLSATIDRYAYGSLAPRTDRKVTIESVDFKTTTEISLDSEIPYDGSLDLIKAAVRRFGSEGTDGYDLVLRSSAPPGSGLGSSSTMMVALTGLLAEHYGVPMAEYETAQLACAIEREDLGITGGLQDMYAATFGGFNFIEFTDRVIVNPLRIREETAFELELSLLLCFTGITRDSARVIEDQTRRATTGADDTLAGLRAQKELAVAMKAALLTGKLHEFGALLGEAWTQKKRMSPYISNEHIDELYDLALRNGALGGKLTGAGGGGYILLFCDFEKKHRLIEALVAAGATASEFAFEGKGLTTWPA</sequence>
<dbReference type="Pfam" id="PF00288">
    <property type="entry name" value="GHMP_kinases_N"/>
    <property type="match status" value="1"/>
</dbReference>
<keyword evidence="3 8" id="KW-0418">Kinase</keyword>
<gene>
    <name evidence="8" type="ORF">BN971_01384</name>
</gene>
<dbReference type="PRINTS" id="PR00960">
    <property type="entry name" value="LMBPPROTEIN"/>
</dbReference>